<feature type="non-terminal residue" evidence="2">
    <location>
        <position position="1"/>
    </location>
</feature>
<organism evidence="2 3">
    <name type="scientific">Thalassiosira oceanica</name>
    <name type="common">Marine diatom</name>
    <dbReference type="NCBI Taxonomy" id="159749"/>
    <lineage>
        <taxon>Eukaryota</taxon>
        <taxon>Sar</taxon>
        <taxon>Stramenopiles</taxon>
        <taxon>Ochrophyta</taxon>
        <taxon>Bacillariophyta</taxon>
        <taxon>Coscinodiscophyceae</taxon>
        <taxon>Thalassiosirophycidae</taxon>
        <taxon>Thalassiosirales</taxon>
        <taxon>Thalassiosiraceae</taxon>
        <taxon>Thalassiosira</taxon>
    </lineage>
</organism>
<dbReference type="AlphaFoldDB" id="K0QYI0"/>
<feature type="compositionally biased region" description="Basic and acidic residues" evidence="1">
    <location>
        <begin position="65"/>
        <end position="90"/>
    </location>
</feature>
<evidence type="ECO:0000313" key="2">
    <source>
        <dbReference type="EMBL" id="EJK43810.1"/>
    </source>
</evidence>
<dbReference type="EMBL" id="AGNL01050601">
    <property type="protein sequence ID" value="EJK43810.1"/>
    <property type="molecule type" value="Genomic_DNA"/>
</dbReference>
<accession>K0QYI0</accession>
<feature type="compositionally biased region" description="Polar residues" evidence="1">
    <location>
        <begin position="92"/>
        <end position="105"/>
    </location>
</feature>
<protein>
    <submittedName>
        <fullName evidence="2">Uncharacterized protein</fullName>
    </submittedName>
</protein>
<reference evidence="2 3" key="1">
    <citation type="journal article" date="2012" name="Genome Biol.">
        <title>Genome and low-iron response of an oceanic diatom adapted to chronic iron limitation.</title>
        <authorList>
            <person name="Lommer M."/>
            <person name="Specht M."/>
            <person name="Roy A.S."/>
            <person name="Kraemer L."/>
            <person name="Andreson R."/>
            <person name="Gutowska M.A."/>
            <person name="Wolf J."/>
            <person name="Bergner S.V."/>
            <person name="Schilhabel M.B."/>
            <person name="Klostermeier U.C."/>
            <person name="Beiko R.G."/>
            <person name="Rosenstiel P."/>
            <person name="Hippler M."/>
            <person name="Laroche J."/>
        </authorList>
    </citation>
    <scope>NUCLEOTIDE SEQUENCE [LARGE SCALE GENOMIC DNA]</scope>
    <source>
        <strain evidence="2 3">CCMP1005</strain>
    </source>
</reference>
<name>K0QYI0_THAOC</name>
<dbReference type="Proteomes" id="UP000266841">
    <property type="component" value="Unassembled WGS sequence"/>
</dbReference>
<evidence type="ECO:0000256" key="1">
    <source>
        <dbReference type="SAM" id="MobiDB-lite"/>
    </source>
</evidence>
<evidence type="ECO:0000313" key="3">
    <source>
        <dbReference type="Proteomes" id="UP000266841"/>
    </source>
</evidence>
<gene>
    <name evidence="2" type="ORF">THAOC_37705</name>
</gene>
<comment type="caution">
    <text evidence="2">The sequence shown here is derived from an EMBL/GenBank/DDBJ whole genome shotgun (WGS) entry which is preliminary data.</text>
</comment>
<keyword evidence="3" id="KW-1185">Reference proteome</keyword>
<sequence length="213" mass="22845">HAHPPTPLQLRATMDAHGRTRPVNSFADAQSTQPSSSSVCSKQSHHLKFPGVIPGAVSVEPVHRDLSHVNSDRTDGVAERGADDRRRPEDTQPATISAESGLTYSLQQSSLRSHESQTGMGLMSRITAGTPQPNESGLAHSLPTHIRSTRLKSPEIFRGLGDPVHWVTARVNPIHMEYGTGIDGKTWAATEEAEQDAAAASDPAAERNVLDTA</sequence>
<feature type="compositionally biased region" description="Basic and acidic residues" evidence="1">
    <location>
        <begin position="204"/>
        <end position="213"/>
    </location>
</feature>
<proteinExistence type="predicted"/>
<feature type="region of interest" description="Disordered" evidence="1">
    <location>
        <begin position="65"/>
        <end position="105"/>
    </location>
</feature>
<feature type="region of interest" description="Disordered" evidence="1">
    <location>
        <begin position="189"/>
        <end position="213"/>
    </location>
</feature>